<dbReference type="AlphaFoldDB" id="A0A7X5ZH52"/>
<comment type="caution">
    <text evidence="3">The sequence shown here is derived from an EMBL/GenBank/DDBJ whole genome shotgun (WGS) entry which is preliminary data.</text>
</comment>
<dbReference type="EMBL" id="JAARLZ010000002">
    <property type="protein sequence ID" value="NII05448.1"/>
    <property type="molecule type" value="Genomic_DNA"/>
</dbReference>
<feature type="region of interest" description="Disordered" evidence="1">
    <location>
        <begin position="458"/>
        <end position="487"/>
    </location>
</feature>
<dbReference type="Gene3D" id="3.90.226.10">
    <property type="entry name" value="2-enoyl-CoA Hydratase, Chain A, domain 1"/>
    <property type="match status" value="1"/>
</dbReference>
<dbReference type="Proteomes" id="UP000490980">
    <property type="component" value="Unassembled WGS sequence"/>
</dbReference>
<protein>
    <recommendedName>
        <fullName evidence="2">Tail specific protease domain-containing protein</fullName>
    </recommendedName>
</protein>
<dbReference type="GO" id="GO:0008236">
    <property type="term" value="F:serine-type peptidase activity"/>
    <property type="evidence" value="ECO:0007669"/>
    <property type="project" value="InterPro"/>
</dbReference>
<organism evidence="3 4">
    <name type="scientific">Luteibacter anthropi</name>
    <dbReference type="NCBI Taxonomy" id="564369"/>
    <lineage>
        <taxon>Bacteria</taxon>
        <taxon>Pseudomonadati</taxon>
        <taxon>Pseudomonadota</taxon>
        <taxon>Gammaproteobacteria</taxon>
        <taxon>Lysobacterales</taxon>
        <taxon>Rhodanobacteraceae</taxon>
        <taxon>Luteibacter</taxon>
    </lineage>
</organism>
<dbReference type="RefSeq" id="WP_166946558.1">
    <property type="nucleotide sequence ID" value="NZ_JAARLZ010000002.1"/>
</dbReference>
<gene>
    <name evidence="3" type="ORF">HBF25_03475</name>
</gene>
<feature type="compositionally biased region" description="Basic and acidic residues" evidence="1">
    <location>
        <begin position="471"/>
        <end position="481"/>
    </location>
</feature>
<keyword evidence="4" id="KW-1185">Reference proteome</keyword>
<proteinExistence type="predicted"/>
<sequence length="512" mass="55744">MAWHGICEEASSSEESRAFIMPNPLLSRLAAALLTTLPLVSSACAAKAPEAAARNAWAIMADRDVDFAIQWFKGHSILAVYPDPAAFSRTLDKARRQANDDLRHVDSFEGYRQTLKHFFAVFDDAHAYVSIRLTQTSFKWPGFLANYQGHRFLVAQSEVASLPDGTEITSCDGVPMADWAERIAPYERIIPGLGSTRARAAPLIFRDADSPFVSRPVHCLIGGKTVELDWRSISSGEMTQVTTRMQPKLDDGVSVSSFGDNGAWVRLGNFSPANRKQSDEFEALYKMAPALRDKSVIVFDVRGNGGGPYEWFMGVLRSLYGPEDVDYYARARMQISPVYRISKGKELDPAPPETGADAPSKAPLDGLPDDGSEDRLLDAAKARGASFIHLPNRHDVPRPSSAPASLVHARVIVLTDYGCGSACIGFVDELKRIPGVTQVGTETFVDSRTGTAVAARLPSGNGSISVPSMTRDGRERNDNEPQKPAMEFEGDIGDTAAAQAWVRDVVLAKPAR</sequence>
<evidence type="ECO:0000259" key="2">
    <source>
        <dbReference type="Pfam" id="PF03572"/>
    </source>
</evidence>
<dbReference type="Pfam" id="PF03572">
    <property type="entry name" value="Peptidase_S41"/>
    <property type="match status" value="1"/>
</dbReference>
<evidence type="ECO:0000313" key="3">
    <source>
        <dbReference type="EMBL" id="NII05448.1"/>
    </source>
</evidence>
<feature type="domain" description="Tail specific protease" evidence="2">
    <location>
        <begin position="264"/>
        <end position="446"/>
    </location>
</feature>
<dbReference type="GO" id="GO:0006508">
    <property type="term" value="P:proteolysis"/>
    <property type="evidence" value="ECO:0007669"/>
    <property type="project" value="InterPro"/>
</dbReference>
<name>A0A7X5ZH52_9GAMM</name>
<dbReference type="InterPro" id="IPR029045">
    <property type="entry name" value="ClpP/crotonase-like_dom_sf"/>
</dbReference>
<evidence type="ECO:0000256" key="1">
    <source>
        <dbReference type="SAM" id="MobiDB-lite"/>
    </source>
</evidence>
<evidence type="ECO:0000313" key="4">
    <source>
        <dbReference type="Proteomes" id="UP000490980"/>
    </source>
</evidence>
<dbReference type="InterPro" id="IPR005151">
    <property type="entry name" value="Tail-specific_protease"/>
</dbReference>
<reference evidence="3 4" key="1">
    <citation type="submission" date="2020-03" db="EMBL/GenBank/DDBJ databases">
        <authorList>
            <person name="Lai Q."/>
        </authorList>
    </citation>
    <scope>NUCLEOTIDE SEQUENCE [LARGE SCALE GENOMIC DNA]</scope>
    <source>
        <strain evidence="3 4">CCUG 25036</strain>
    </source>
</reference>
<dbReference type="SUPFAM" id="SSF52096">
    <property type="entry name" value="ClpP/crotonase"/>
    <property type="match status" value="1"/>
</dbReference>
<accession>A0A7X5ZH52</accession>
<feature type="region of interest" description="Disordered" evidence="1">
    <location>
        <begin position="343"/>
        <end position="374"/>
    </location>
</feature>